<accession>A0A919FD46</accession>
<organism evidence="2 3">
    <name type="scientific">Kitasatospora indigofera</name>
    <dbReference type="NCBI Taxonomy" id="67307"/>
    <lineage>
        <taxon>Bacteria</taxon>
        <taxon>Bacillati</taxon>
        <taxon>Actinomycetota</taxon>
        <taxon>Actinomycetes</taxon>
        <taxon>Kitasatosporales</taxon>
        <taxon>Streptomycetaceae</taxon>
        <taxon>Kitasatospora</taxon>
    </lineage>
</organism>
<dbReference type="Pfam" id="PF13349">
    <property type="entry name" value="DUF4097"/>
    <property type="match status" value="1"/>
</dbReference>
<keyword evidence="3" id="KW-1185">Reference proteome</keyword>
<dbReference type="AlphaFoldDB" id="A0A919FD46"/>
<name>A0A919FD46_9ACTN</name>
<proteinExistence type="predicted"/>
<comment type="caution">
    <text evidence="2">The sequence shown here is derived from an EMBL/GenBank/DDBJ whole genome shotgun (WGS) entry which is preliminary data.</text>
</comment>
<evidence type="ECO:0000313" key="2">
    <source>
        <dbReference type="EMBL" id="GHH61877.1"/>
    </source>
</evidence>
<sequence>MLDFPGTRYIVFDKGTRYIANRNGRRHTMSQWTVSEPDRITIDEPVGTLHVRIIDGAVNVVAAEGPARLEVTELEGEPLHVTLENGVLTVTYKNLNWGELGEAVKSVQSVKELFSSLRRKRRAVVSLAVPAGSEVKIGTVSADSTVSGVAGHVAVHGASGATTLVGLSGRTEANSVSGDVDAQSVSGELKVKTVSGGITVVAGTADRLSANSVSGAVTLDLDVETPSDIKVNTVSGAVGVRLPSLADAKVEAGTNSGDVSSTFEQLKVNGTWGAKKLSGQLGDGKGSLQVTTVSGAVTVLHRPDTEDEGPVVVKELPAGPDLTKEA</sequence>
<gene>
    <name evidence="2" type="ORF">GCM10018781_09180</name>
</gene>
<evidence type="ECO:0000259" key="1">
    <source>
        <dbReference type="Pfam" id="PF13349"/>
    </source>
</evidence>
<dbReference type="Proteomes" id="UP000617734">
    <property type="component" value="Unassembled WGS sequence"/>
</dbReference>
<dbReference type="EMBL" id="BNBO01000003">
    <property type="protein sequence ID" value="GHH61877.1"/>
    <property type="molecule type" value="Genomic_DNA"/>
</dbReference>
<reference evidence="2" key="1">
    <citation type="journal article" date="2014" name="Int. J. Syst. Evol. Microbiol.">
        <title>Complete genome sequence of Corynebacterium casei LMG S-19264T (=DSM 44701T), isolated from a smear-ripened cheese.</title>
        <authorList>
            <consortium name="US DOE Joint Genome Institute (JGI-PGF)"/>
            <person name="Walter F."/>
            <person name="Albersmeier A."/>
            <person name="Kalinowski J."/>
            <person name="Ruckert C."/>
        </authorList>
    </citation>
    <scope>NUCLEOTIDE SEQUENCE</scope>
    <source>
        <strain evidence="2">JCM 4646</strain>
    </source>
</reference>
<evidence type="ECO:0000313" key="3">
    <source>
        <dbReference type="Proteomes" id="UP000617734"/>
    </source>
</evidence>
<protein>
    <recommendedName>
        <fullName evidence="1">DUF4097 domain-containing protein</fullName>
    </recommendedName>
</protein>
<reference evidence="2" key="2">
    <citation type="submission" date="2020-09" db="EMBL/GenBank/DDBJ databases">
        <authorList>
            <person name="Sun Q."/>
            <person name="Ohkuma M."/>
        </authorList>
    </citation>
    <scope>NUCLEOTIDE SEQUENCE</scope>
    <source>
        <strain evidence="2">JCM 4646</strain>
    </source>
</reference>
<feature type="domain" description="DUF4097" evidence="1">
    <location>
        <begin position="83"/>
        <end position="299"/>
    </location>
</feature>
<dbReference type="InterPro" id="IPR025164">
    <property type="entry name" value="Toastrack_DUF4097"/>
</dbReference>